<evidence type="ECO:0000259" key="1">
    <source>
        <dbReference type="PROSITE" id="PS50943"/>
    </source>
</evidence>
<keyword evidence="3" id="KW-1185">Reference proteome</keyword>
<dbReference type="InterPro" id="IPR010982">
    <property type="entry name" value="Lambda_DNA-bd_dom_sf"/>
</dbReference>
<proteinExistence type="predicted"/>
<sequence>MALATGKTGEEVRFLNFPYCESRNIKLKKGAPMPENFKLTLAALRVNKGLNQAEMAKELDIHKNTWMNWETGKTFPDIPDLEKIEQYFGIKYQWTNVKFVDRKKC</sequence>
<evidence type="ECO:0000313" key="2">
    <source>
        <dbReference type="EMBL" id="MDG6146288.1"/>
    </source>
</evidence>
<dbReference type="RefSeq" id="WP_279361535.1">
    <property type="nucleotide sequence ID" value="NZ_JAMWEC010000018.1"/>
</dbReference>
<gene>
    <name evidence="2" type="ORF">NF717_11615</name>
</gene>
<feature type="domain" description="HTH cro/C1-type" evidence="1">
    <location>
        <begin position="41"/>
        <end position="95"/>
    </location>
</feature>
<dbReference type="AlphaFoldDB" id="A0A9X4P1Q0"/>
<reference evidence="2" key="1">
    <citation type="submission" date="2022-06" db="EMBL/GenBank/DDBJ databases">
        <title>Lactococcus from bovine mastitis in China.</title>
        <authorList>
            <person name="Lin Y."/>
            <person name="Han B."/>
        </authorList>
    </citation>
    <scope>NUCLEOTIDE SEQUENCE</scope>
    <source>
        <strain evidence="2">Ningxia-I-26</strain>
    </source>
</reference>
<name>A0A9X4P1Q0_9LACT</name>
<dbReference type="GO" id="GO:0003677">
    <property type="term" value="F:DNA binding"/>
    <property type="evidence" value="ECO:0007669"/>
    <property type="project" value="InterPro"/>
</dbReference>
<protein>
    <submittedName>
        <fullName evidence="2">Helix-turn-helix transcriptional regulator</fullName>
    </submittedName>
</protein>
<dbReference type="Proteomes" id="UP001153199">
    <property type="component" value="Unassembled WGS sequence"/>
</dbReference>
<evidence type="ECO:0000313" key="3">
    <source>
        <dbReference type="Proteomes" id="UP001153199"/>
    </source>
</evidence>
<dbReference type="Pfam" id="PF12844">
    <property type="entry name" value="HTH_19"/>
    <property type="match status" value="1"/>
</dbReference>
<comment type="caution">
    <text evidence="2">The sequence shown here is derived from an EMBL/GenBank/DDBJ whole genome shotgun (WGS) entry which is preliminary data.</text>
</comment>
<dbReference type="SMART" id="SM00530">
    <property type="entry name" value="HTH_XRE"/>
    <property type="match status" value="1"/>
</dbReference>
<accession>A0A9X4P1Q0</accession>
<dbReference type="PROSITE" id="PS50943">
    <property type="entry name" value="HTH_CROC1"/>
    <property type="match status" value="1"/>
</dbReference>
<organism evidence="2 3">
    <name type="scientific">Lactococcus formosensis</name>
    <dbReference type="NCBI Taxonomy" id="1281486"/>
    <lineage>
        <taxon>Bacteria</taxon>
        <taxon>Bacillati</taxon>
        <taxon>Bacillota</taxon>
        <taxon>Bacilli</taxon>
        <taxon>Lactobacillales</taxon>
        <taxon>Streptococcaceae</taxon>
        <taxon>Lactococcus</taxon>
    </lineage>
</organism>
<dbReference type="SUPFAM" id="SSF47413">
    <property type="entry name" value="lambda repressor-like DNA-binding domains"/>
    <property type="match status" value="1"/>
</dbReference>
<dbReference type="EMBL" id="JAMWFV010000043">
    <property type="protein sequence ID" value="MDG6146288.1"/>
    <property type="molecule type" value="Genomic_DNA"/>
</dbReference>
<dbReference type="Gene3D" id="1.10.260.40">
    <property type="entry name" value="lambda repressor-like DNA-binding domains"/>
    <property type="match status" value="1"/>
</dbReference>
<dbReference type="CDD" id="cd00093">
    <property type="entry name" value="HTH_XRE"/>
    <property type="match status" value="1"/>
</dbReference>
<dbReference type="InterPro" id="IPR001387">
    <property type="entry name" value="Cro/C1-type_HTH"/>
</dbReference>